<keyword evidence="1" id="KW-1133">Transmembrane helix</keyword>
<sequence length="134" mass="14224">MLTCMTPTAAFAAPAVPPAHNRSSALVLLDSVVAGVLWMVLLTGGGICAFFSLFFGMNLNGCQANRDCPQWDQVLRATWTVWGGVTLALVVALIGTIVCAVRRRYVSYWPLIGMVIVAGAMYLGVYLADQAGGL</sequence>
<feature type="transmembrane region" description="Helical" evidence="1">
    <location>
        <begin position="108"/>
        <end position="128"/>
    </location>
</feature>
<name>D5UT98_TSUPD</name>
<gene>
    <name evidence="2" type="ordered locus">Tpau_2785</name>
</gene>
<evidence type="ECO:0000313" key="2">
    <source>
        <dbReference type="EMBL" id="ADG79383.1"/>
    </source>
</evidence>
<organism evidence="2 3">
    <name type="scientific">Tsukamurella paurometabola (strain ATCC 8368 / DSM 20162 / CCUG 35730 / CIP 100753 / JCM 10117 / KCTC 9821 / NBRC 16120 / NCIMB 702349 / NCTC 13040)</name>
    <name type="common">Corynebacterium paurometabolum</name>
    <dbReference type="NCBI Taxonomy" id="521096"/>
    <lineage>
        <taxon>Bacteria</taxon>
        <taxon>Bacillati</taxon>
        <taxon>Actinomycetota</taxon>
        <taxon>Actinomycetes</taxon>
        <taxon>Mycobacteriales</taxon>
        <taxon>Tsukamurellaceae</taxon>
        <taxon>Tsukamurella</taxon>
    </lineage>
</organism>
<protein>
    <submittedName>
        <fullName evidence="2">Uncharacterized protein</fullName>
    </submittedName>
</protein>
<dbReference type="AlphaFoldDB" id="D5UT98"/>
<accession>D5UT98</accession>
<keyword evidence="1" id="KW-0812">Transmembrane</keyword>
<feature type="transmembrane region" description="Helical" evidence="1">
    <location>
        <begin position="32"/>
        <end position="59"/>
    </location>
</feature>
<evidence type="ECO:0000256" key="1">
    <source>
        <dbReference type="SAM" id="Phobius"/>
    </source>
</evidence>
<keyword evidence="1" id="KW-0472">Membrane</keyword>
<dbReference type="Proteomes" id="UP000001213">
    <property type="component" value="Chromosome"/>
</dbReference>
<dbReference type="HOGENOM" id="CLU_1895286_0_0_11"/>
<keyword evidence="3" id="KW-1185">Reference proteome</keyword>
<reference evidence="2 3" key="2">
    <citation type="journal article" date="2011" name="Stand. Genomic Sci.">
        <title>Complete genome sequence of Tsukamurella paurometabola type strain (no. 33).</title>
        <authorList>
            <person name="Munk A.C."/>
            <person name="Lapidus A."/>
            <person name="Lucas S."/>
            <person name="Nolan M."/>
            <person name="Tice H."/>
            <person name="Cheng J.F."/>
            <person name="Del Rio T.G."/>
            <person name="Goodwin L."/>
            <person name="Pitluck S."/>
            <person name="Liolios K."/>
            <person name="Huntemann M."/>
            <person name="Ivanova N."/>
            <person name="Mavromatis K."/>
            <person name="Mikhailova N."/>
            <person name="Pati A."/>
            <person name="Chen A."/>
            <person name="Palaniappan K."/>
            <person name="Tapia R."/>
            <person name="Han C."/>
            <person name="Land M."/>
            <person name="Hauser L."/>
            <person name="Chang Y.J."/>
            <person name="Jeffries C.D."/>
            <person name="Brettin T."/>
            <person name="Yasawong M."/>
            <person name="Brambilla E.M."/>
            <person name="Rohde M."/>
            <person name="Sikorski J."/>
            <person name="Goker M."/>
            <person name="Detter J.C."/>
            <person name="Woyke T."/>
            <person name="Bristow J."/>
            <person name="Eisen J.A."/>
            <person name="Markowitz V."/>
            <person name="Hugenholtz P."/>
            <person name="Kyrpides N.C."/>
            <person name="Klenk H.P."/>
        </authorList>
    </citation>
    <scope>NUCLEOTIDE SEQUENCE [LARGE SCALE GENOMIC DNA]</scope>
    <source>
        <strain evidence="3">ATCC 8368 / DSM 20162 / CCUG 35730 / CIP 100753 / JCM 10117 / KCTC 9821 / NBRC 16120 / NCIMB 702349 / NCTC 13040</strain>
    </source>
</reference>
<proteinExistence type="predicted"/>
<dbReference type="KEGG" id="tpr:Tpau_2785"/>
<evidence type="ECO:0000313" key="3">
    <source>
        <dbReference type="Proteomes" id="UP000001213"/>
    </source>
</evidence>
<feature type="transmembrane region" description="Helical" evidence="1">
    <location>
        <begin position="79"/>
        <end position="101"/>
    </location>
</feature>
<dbReference type="EMBL" id="CP001966">
    <property type="protein sequence ID" value="ADG79383.1"/>
    <property type="molecule type" value="Genomic_DNA"/>
</dbReference>
<reference evidence="3" key="1">
    <citation type="submission" date="2010-03" db="EMBL/GenBank/DDBJ databases">
        <title>The complete chromosome of Tsukamurella paurometabola DSM 20162.</title>
        <authorList>
            <consortium name="US DOE Joint Genome Institute (JGI-PGF)"/>
            <person name="Lucas S."/>
            <person name="Copeland A."/>
            <person name="Lapidus A."/>
            <person name="Glavina del Rio T."/>
            <person name="Dalin E."/>
            <person name="Tice H."/>
            <person name="Bruce D."/>
            <person name="Goodwin L."/>
            <person name="Pitluck S."/>
            <person name="Kyrpides N."/>
            <person name="Mavromatis K."/>
            <person name="Ivanova N."/>
            <person name="Mikhailova N."/>
            <person name="Munk A.C."/>
            <person name="Brettin T."/>
            <person name="Detter J.C."/>
            <person name="Tapia R."/>
            <person name="Han C."/>
            <person name="Larimer F."/>
            <person name="Land M."/>
            <person name="Hauser L."/>
            <person name="Markowitz V."/>
            <person name="Cheng J.-F."/>
            <person name="Hugenholtz P."/>
            <person name="Woyke T."/>
            <person name="Wu D."/>
            <person name="Jando M."/>
            <person name="Brambilla E."/>
            <person name="Klenk H.-P."/>
            <person name="Eisen J.A."/>
        </authorList>
    </citation>
    <scope>NUCLEOTIDE SEQUENCE [LARGE SCALE GENOMIC DNA]</scope>
    <source>
        <strain evidence="3">ATCC 8368 / DSM 20162 / CCUG 35730 / CIP 100753 / JCM 10117 / KCTC 9821 / NBRC 16120 / NCIMB 702349 / NCTC 13040</strain>
    </source>
</reference>